<organism evidence="1 2">
    <name type="scientific">Paenibacillus pasadenensis</name>
    <dbReference type="NCBI Taxonomy" id="217090"/>
    <lineage>
        <taxon>Bacteria</taxon>
        <taxon>Bacillati</taxon>
        <taxon>Bacillota</taxon>
        <taxon>Bacilli</taxon>
        <taxon>Bacillales</taxon>
        <taxon>Paenibacillaceae</taxon>
        <taxon>Paenibacillus</taxon>
    </lineage>
</organism>
<keyword evidence="2" id="KW-1185">Reference proteome</keyword>
<dbReference type="EMBL" id="NFEZ01000001">
    <property type="protein sequence ID" value="PLT48482.1"/>
    <property type="molecule type" value="Genomic_DNA"/>
</dbReference>
<name>A0A2N5NDT4_9BACL</name>
<evidence type="ECO:0000313" key="2">
    <source>
        <dbReference type="Proteomes" id="UP000234789"/>
    </source>
</evidence>
<sequence>MKGRSASFSICCKRISSASVIPHRRRNAKNGFNRPELGNLRLN</sequence>
<protein>
    <submittedName>
        <fullName evidence="1">Uncharacterized protein</fullName>
    </submittedName>
</protein>
<evidence type="ECO:0000313" key="1">
    <source>
        <dbReference type="EMBL" id="PLT48482.1"/>
    </source>
</evidence>
<reference evidence="1 2" key="1">
    <citation type="submission" date="2017-05" db="EMBL/GenBank/DDBJ databases">
        <title>Functional genome analysis of Paenibacillus pasadenensis strain R16: insights on endophytic life style and antifungal activity.</title>
        <authorList>
            <person name="Passera A."/>
            <person name="Marcolungo L."/>
            <person name="Casati P."/>
            <person name="Brasca M."/>
            <person name="Quaglino F."/>
            <person name="Delledonne M."/>
        </authorList>
    </citation>
    <scope>NUCLEOTIDE SEQUENCE [LARGE SCALE GENOMIC DNA]</scope>
    <source>
        <strain evidence="1 2">R16</strain>
    </source>
</reference>
<comment type="caution">
    <text evidence="1">The sequence shown here is derived from an EMBL/GenBank/DDBJ whole genome shotgun (WGS) entry which is preliminary data.</text>
</comment>
<dbReference type="AlphaFoldDB" id="A0A2N5NDT4"/>
<dbReference type="Proteomes" id="UP000234789">
    <property type="component" value="Unassembled WGS sequence"/>
</dbReference>
<proteinExistence type="predicted"/>
<accession>A0A2N5NDT4</accession>
<gene>
    <name evidence="1" type="ORF">B8V81_0614</name>
</gene>